<dbReference type="Proteomes" id="UP000623269">
    <property type="component" value="Unassembled WGS sequence"/>
</dbReference>
<reference evidence="4" key="1">
    <citation type="submission" date="2020-12" db="EMBL/GenBank/DDBJ databases">
        <title>M. sibirica DSM 26468T genome.</title>
        <authorList>
            <person name="Thieme N."/>
            <person name="Rettenmaier R."/>
            <person name="Zverlov V."/>
            <person name="Liebl W."/>
        </authorList>
    </citation>
    <scope>NUCLEOTIDE SEQUENCE</scope>
    <source>
        <strain evidence="4">DSM 26468</strain>
    </source>
</reference>
<dbReference type="InterPro" id="IPR008978">
    <property type="entry name" value="HSP20-like_chaperone"/>
</dbReference>
<accession>A0A8J7KS33</accession>
<dbReference type="Gene3D" id="2.60.40.790">
    <property type="match status" value="1"/>
</dbReference>
<name>A0A8J7KS33_9FIRM</name>
<gene>
    <name evidence="4" type="ORF">I5677_03230</name>
</gene>
<dbReference type="PANTHER" id="PTHR11527">
    <property type="entry name" value="HEAT-SHOCK PROTEIN 20 FAMILY MEMBER"/>
    <property type="match status" value="1"/>
</dbReference>
<evidence type="ECO:0000259" key="3">
    <source>
        <dbReference type="PROSITE" id="PS01031"/>
    </source>
</evidence>
<protein>
    <submittedName>
        <fullName evidence="4">Hsp20/alpha crystallin family protein</fullName>
    </submittedName>
</protein>
<dbReference type="SUPFAM" id="SSF49764">
    <property type="entry name" value="HSP20-like chaperones"/>
    <property type="match status" value="1"/>
</dbReference>
<evidence type="ECO:0000256" key="1">
    <source>
        <dbReference type="PROSITE-ProRule" id="PRU00285"/>
    </source>
</evidence>
<evidence type="ECO:0000313" key="5">
    <source>
        <dbReference type="Proteomes" id="UP000623269"/>
    </source>
</evidence>
<feature type="domain" description="SHSP" evidence="3">
    <location>
        <begin position="39"/>
        <end position="149"/>
    </location>
</feature>
<evidence type="ECO:0000313" key="4">
    <source>
        <dbReference type="EMBL" id="MBH1939906.1"/>
    </source>
</evidence>
<dbReference type="Pfam" id="PF00011">
    <property type="entry name" value="HSP20"/>
    <property type="match status" value="1"/>
</dbReference>
<dbReference type="InterPro" id="IPR002068">
    <property type="entry name" value="A-crystallin/Hsp20_dom"/>
</dbReference>
<organism evidence="4 5">
    <name type="scientific">Mobilitalea sibirica</name>
    <dbReference type="NCBI Taxonomy" id="1462919"/>
    <lineage>
        <taxon>Bacteria</taxon>
        <taxon>Bacillati</taxon>
        <taxon>Bacillota</taxon>
        <taxon>Clostridia</taxon>
        <taxon>Lachnospirales</taxon>
        <taxon>Lachnospiraceae</taxon>
        <taxon>Mobilitalea</taxon>
    </lineage>
</organism>
<dbReference type="EMBL" id="JAEAGR010000002">
    <property type="protein sequence ID" value="MBH1939906.1"/>
    <property type="molecule type" value="Genomic_DNA"/>
</dbReference>
<evidence type="ECO:0000256" key="2">
    <source>
        <dbReference type="RuleBase" id="RU003616"/>
    </source>
</evidence>
<dbReference type="RefSeq" id="WP_197660120.1">
    <property type="nucleotide sequence ID" value="NZ_JAEAGR010000002.1"/>
</dbReference>
<dbReference type="CDD" id="cd06471">
    <property type="entry name" value="ACD_LpsHSP_like"/>
    <property type="match status" value="1"/>
</dbReference>
<proteinExistence type="inferred from homology"/>
<comment type="similarity">
    <text evidence="1 2">Belongs to the small heat shock protein (HSP20) family.</text>
</comment>
<dbReference type="AlphaFoldDB" id="A0A8J7KS33"/>
<keyword evidence="5" id="KW-1185">Reference proteome</keyword>
<sequence length="149" mass="17300">MAGLVPFNRKNKEISTNTGFEDFYNVLDDFFSNDWPFRRSLTHDTFKVDVEDNGNEYFVEAEVPGIDKKDINVELNDGKLMISITMDERNESKKKNFIHRERRYSSMSRSIYLEDAKSDGIKAKLENGLLKIVIPKEEKPNNSITIDVE</sequence>
<dbReference type="InterPro" id="IPR031107">
    <property type="entry name" value="Small_HSP"/>
</dbReference>
<dbReference type="PROSITE" id="PS01031">
    <property type="entry name" value="SHSP"/>
    <property type="match status" value="1"/>
</dbReference>
<comment type="caution">
    <text evidence="4">The sequence shown here is derived from an EMBL/GenBank/DDBJ whole genome shotgun (WGS) entry which is preliminary data.</text>
</comment>